<feature type="chain" id="PRO_5030543455" description="Outer membrane beta-barrel protein" evidence="1">
    <location>
        <begin position="19"/>
        <end position="332"/>
    </location>
</feature>
<name>A0A7X0IYR5_9SPHI</name>
<reference evidence="2 3" key="1">
    <citation type="submission" date="2020-08" db="EMBL/GenBank/DDBJ databases">
        <title>Genomic Encyclopedia of Type Strains, Phase IV (KMG-V): Genome sequencing to study the core and pangenomes of soil and plant-associated prokaryotes.</title>
        <authorList>
            <person name="Whitman W."/>
        </authorList>
    </citation>
    <scope>NUCLEOTIDE SEQUENCE [LARGE SCALE GENOMIC DNA]</scope>
    <source>
        <strain evidence="2 3">M2T3</strain>
    </source>
</reference>
<proteinExistence type="predicted"/>
<sequence>MKILFVLLFFQIAVSANAQDSLMKSKTIPESYPALKYVTIQKDYFGDSDYHLYSKGNDSQQEGEFSGNRLRINVLVPVYSKQRLSLSAGMVYTRESVSYYRKTTNESYGKGEFAKNDFDALFSAKYRGVLWNKPFVLGGTVILGSTDFFDVKKLSGLVSAFLVLKANANTISSVGIFANLDKAAIFPAFPVYTYWHRVPGTFWEIDMILPQKIIFRRSGVLNGWVSAGAELVNSSFFLKQNAEGAYSAGNYEWVSNEINSYIGYEHLLGKNFLLGIKGGHRNSVTTRLTRVNENSNNYKSRTNISSSFLSMNLSYVIPNNKTKKTVPTKNKL</sequence>
<evidence type="ECO:0008006" key="4">
    <source>
        <dbReference type="Google" id="ProtNLM"/>
    </source>
</evidence>
<comment type="caution">
    <text evidence="2">The sequence shown here is derived from an EMBL/GenBank/DDBJ whole genome shotgun (WGS) entry which is preliminary data.</text>
</comment>
<gene>
    <name evidence="2" type="ORF">HDF25_000033</name>
</gene>
<accession>A0A7X0IYR5</accession>
<dbReference type="RefSeq" id="WP_184621538.1">
    <property type="nucleotide sequence ID" value="NZ_JACHCC010000001.1"/>
</dbReference>
<dbReference type="Proteomes" id="UP000521017">
    <property type="component" value="Unassembled WGS sequence"/>
</dbReference>
<evidence type="ECO:0000313" key="2">
    <source>
        <dbReference type="EMBL" id="MBB6497909.1"/>
    </source>
</evidence>
<feature type="signal peptide" evidence="1">
    <location>
        <begin position="1"/>
        <end position="18"/>
    </location>
</feature>
<dbReference type="EMBL" id="JACHCC010000001">
    <property type="protein sequence ID" value="MBB6497909.1"/>
    <property type="molecule type" value="Genomic_DNA"/>
</dbReference>
<organism evidence="2 3">
    <name type="scientific">Pedobacter cryoconitis</name>
    <dbReference type="NCBI Taxonomy" id="188932"/>
    <lineage>
        <taxon>Bacteria</taxon>
        <taxon>Pseudomonadati</taxon>
        <taxon>Bacteroidota</taxon>
        <taxon>Sphingobacteriia</taxon>
        <taxon>Sphingobacteriales</taxon>
        <taxon>Sphingobacteriaceae</taxon>
        <taxon>Pedobacter</taxon>
    </lineage>
</organism>
<keyword evidence="1" id="KW-0732">Signal</keyword>
<evidence type="ECO:0000256" key="1">
    <source>
        <dbReference type="SAM" id="SignalP"/>
    </source>
</evidence>
<dbReference type="AlphaFoldDB" id="A0A7X0IYR5"/>
<protein>
    <recommendedName>
        <fullName evidence="4">Outer membrane beta-barrel protein</fullName>
    </recommendedName>
</protein>
<evidence type="ECO:0000313" key="3">
    <source>
        <dbReference type="Proteomes" id="UP000521017"/>
    </source>
</evidence>